<organism evidence="3 4">
    <name type="scientific">Mycoplasma struthionis</name>
    <dbReference type="NCBI Taxonomy" id="538220"/>
    <lineage>
        <taxon>Bacteria</taxon>
        <taxon>Bacillati</taxon>
        <taxon>Mycoplasmatota</taxon>
        <taxon>Mollicutes</taxon>
        <taxon>Mycoplasmataceae</taxon>
        <taxon>Mycoplasma</taxon>
    </lineage>
</organism>
<dbReference type="AlphaFoldDB" id="A0A502M5L7"/>
<feature type="compositionally biased region" description="Low complexity" evidence="1">
    <location>
        <begin position="35"/>
        <end position="50"/>
    </location>
</feature>
<dbReference type="EMBL" id="VFSY01000027">
    <property type="protein sequence ID" value="TPI01327.1"/>
    <property type="molecule type" value="Genomic_DNA"/>
</dbReference>
<protein>
    <recommendedName>
        <fullName evidence="5">Variable surface lipoprotein</fullName>
    </recommendedName>
</protein>
<evidence type="ECO:0000256" key="1">
    <source>
        <dbReference type="SAM" id="MobiDB-lite"/>
    </source>
</evidence>
<feature type="chain" id="PRO_5021404497" description="Variable surface lipoprotein" evidence="2">
    <location>
        <begin position="24"/>
        <end position="553"/>
    </location>
</feature>
<evidence type="ECO:0008006" key="5">
    <source>
        <dbReference type="Google" id="ProtNLM"/>
    </source>
</evidence>
<gene>
    <name evidence="3" type="ORF">FJM01_02740</name>
</gene>
<proteinExistence type="predicted"/>
<dbReference type="PROSITE" id="PS51257">
    <property type="entry name" value="PROKAR_LIPOPROTEIN"/>
    <property type="match status" value="1"/>
</dbReference>
<feature type="compositionally biased region" description="Polar residues" evidence="1">
    <location>
        <begin position="51"/>
        <end position="76"/>
    </location>
</feature>
<keyword evidence="2" id="KW-0732">Signal</keyword>
<dbReference type="Proteomes" id="UP000317904">
    <property type="component" value="Unassembled WGS sequence"/>
</dbReference>
<evidence type="ECO:0000313" key="3">
    <source>
        <dbReference type="EMBL" id="TPI01327.1"/>
    </source>
</evidence>
<name>A0A502M5L7_9MOLU</name>
<comment type="caution">
    <text evidence="3">The sequence shown here is derived from an EMBL/GenBank/DDBJ whole genome shotgun (WGS) entry which is preliminary data.</text>
</comment>
<reference evidence="3 4" key="1">
    <citation type="submission" date="2019-06" db="EMBL/GenBank/DDBJ databases">
        <title>A comparative genomics study of ostrich specific Mycoplasmas.</title>
        <authorList>
            <person name="Botes A."/>
            <person name="Nel T."/>
        </authorList>
    </citation>
    <scope>NUCLEOTIDE SEQUENCE [LARGE SCALE GENOMIC DNA]</scope>
    <source>
        <strain evidence="3 4">Ms01</strain>
    </source>
</reference>
<feature type="signal peptide" evidence="2">
    <location>
        <begin position="1"/>
        <end position="23"/>
    </location>
</feature>
<evidence type="ECO:0000256" key="2">
    <source>
        <dbReference type="SAM" id="SignalP"/>
    </source>
</evidence>
<feature type="region of interest" description="Disordered" evidence="1">
    <location>
        <begin position="29"/>
        <end position="76"/>
    </location>
</feature>
<sequence length="553" mass="59980">MKKFKKLFLATLALSPIALTAVAASCAKNEEKSKAVTTPATPETPKTENTGAEQPKTTTPASEGANNGAAGTQDNQPATQANATVALSDDFNQKVAGNLGTRFQVKNIVRGAFGLDVNKADNVLLDQSKGLLAILKAKATSLHKDQEYTAFETDILSSLGMVMNFGLEGTKASELQNNKGDLEAYKNARSQFMAKSKEFVEKVKTFLGKLNVNLEGNIPEFLASSIKDGGVIDSFALYKNRVKPSNANSTNDLARFFESAASGLSNSFMKVSNHTNVESKSKEFLQIFALIVNRMDLLFASKIGALNYTSSNDEMKTKKVNDELVKYNANLKTRLDSFKTLLSQLMPMGEKLSQISDKFNNNGSLATALTQLEAKKDQTGVADVLKGLKDLKVALQGNGATTNATIGFVQSFNSLKELTSVNYDETSNLSNFVEFFVKVAPSWSAGLNALLMSNSIKMAIEKAIAENAYIKDTAEVFNSKNALSELKTMYDEIKNSLGFKGNDNFEANSFYNLNQLIRGVTSYAQLVVAEIFKQFNAEGDTFTNLEIATPQAS</sequence>
<accession>A0A502M5L7</accession>
<dbReference type="RefSeq" id="WP_140701287.1">
    <property type="nucleotide sequence ID" value="NZ_VFSY01000027.1"/>
</dbReference>
<evidence type="ECO:0000313" key="4">
    <source>
        <dbReference type="Proteomes" id="UP000317904"/>
    </source>
</evidence>